<evidence type="ECO:0000259" key="5">
    <source>
        <dbReference type="PROSITE" id="PS50885"/>
    </source>
</evidence>
<evidence type="ECO:0000256" key="2">
    <source>
        <dbReference type="ARBA" id="ARBA00022553"/>
    </source>
</evidence>
<dbReference type="PANTHER" id="PTHR34220">
    <property type="entry name" value="SENSOR HISTIDINE KINASE YPDA"/>
    <property type="match status" value="1"/>
</dbReference>
<dbReference type="GO" id="GO:0016020">
    <property type="term" value="C:membrane"/>
    <property type="evidence" value="ECO:0007669"/>
    <property type="project" value="UniProtKB-SubCell"/>
</dbReference>
<evidence type="ECO:0000256" key="1">
    <source>
        <dbReference type="ARBA" id="ARBA00004370"/>
    </source>
</evidence>
<sequence>MTKIIKNAINNMKLQKKMRFISILAVLLVGLASFTSIGLIMQHNNRLLYDKVADSMSQSAADIEASLNHIKTLSGLIITDAQLQEQLDAYRSLKSPYEKNEAISRMQKILLSYYNQYSSNYIDSIHLDLDGRTVKTYLNHLDTAPEEVMAPILEEVKPMRGAALWINDYSREYGIILARSVRKLDRLDLTHMGTVSIFIDFYSMVRDATHARKQVTDNYYLIFDENHKLVCYPEEFSVSEADGVRKEALAPYQVIDVSGRKYFTVKNTLSINGSNIRYNWDYYCLTPYTDMYRSIFTIYINCSIILLAALFLSVVMSDTLIRNITKHFDYLIQKMNRFRNSDMELLEIGYDYGKRRDEIGMIHNTFNTMATEIRQLVTENYVNELLKKEAQLKALEHQINPHFLYNTLESVNWRAKDIGAADISAMVESLGALLRLTLSTKENHFTIRKELEIVCSYMTIQKIRYEDRLRYDISIPSEYLDVEILKLTIQPLVENAIQYGVERNREGCHILIEAQREGTILYLYVKNDGSEFEENILEKLADSSVIPRGLGIGLLNIHKRLRLAFGEGFGLSLYNEDDLAVARIAIPYTYLKEESPDAETDHRG</sequence>
<evidence type="ECO:0000256" key="3">
    <source>
        <dbReference type="ARBA" id="ARBA00022679"/>
    </source>
</evidence>
<evidence type="ECO:0000313" key="7">
    <source>
        <dbReference type="Proteomes" id="UP000095651"/>
    </source>
</evidence>
<reference evidence="6 7" key="1">
    <citation type="submission" date="2015-09" db="EMBL/GenBank/DDBJ databases">
        <authorList>
            <consortium name="Pathogen Informatics"/>
        </authorList>
    </citation>
    <scope>NUCLEOTIDE SEQUENCE [LARGE SCALE GENOMIC DNA]</scope>
    <source>
        <strain evidence="6 7">2789STDY5608850</strain>
    </source>
</reference>
<evidence type="ECO:0000313" key="6">
    <source>
        <dbReference type="EMBL" id="CUP18893.1"/>
    </source>
</evidence>
<gene>
    <name evidence="6" type="primary">yesM2_1</name>
    <name evidence="6" type="ORF">ERS852407_05246</name>
</gene>
<dbReference type="InterPro" id="IPR003660">
    <property type="entry name" value="HAMP_dom"/>
</dbReference>
<dbReference type="InterPro" id="IPR010559">
    <property type="entry name" value="Sig_transdc_His_kin_internal"/>
</dbReference>
<keyword evidence="2" id="KW-0597">Phosphoprotein</keyword>
<dbReference type="SUPFAM" id="SSF55874">
    <property type="entry name" value="ATPase domain of HSP90 chaperone/DNA topoisomerase II/histidine kinase"/>
    <property type="match status" value="1"/>
</dbReference>
<dbReference type="PROSITE" id="PS50885">
    <property type="entry name" value="HAMP"/>
    <property type="match status" value="1"/>
</dbReference>
<feature type="transmembrane region" description="Helical" evidence="4">
    <location>
        <begin position="296"/>
        <end position="316"/>
    </location>
</feature>
<organism evidence="6 7">
    <name type="scientific">Hungatella hathewayi</name>
    <dbReference type="NCBI Taxonomy" id="154046"/>
    <lineage>
        <taxon>Bacteria</taxon>
        <taxon>Bacillati</taxon>
        <taxon>Bacillota</taxon>
        <taxon>Clostridia</taxon>
        <taxon>Lachnospirales</taxon>
        <taxon>Lachnospiraceae</taxon>
        <taxon>Hungatella</taxon>
    </lineage>
</organism>
<keyword evidence="4" id="KW-0472">Membrane</keyword>
<dbReference type="RefSeq" id="WP_055659646.1">
    <property type="nucleotide sequence ID" value="NZ_CABIXC010000020.1"/>
</dbReference>
<comment type="subcellular location">
    <subcellularLocation>
        <location evidence="1">Membrane</location>
    </subcellularLocation>
</comment>
<keyword evidence="4" id="KW-0812">Transmembrane</keyword>
<dbReference type="EMBL" id="CYZE01000020">
    <property type="protein sequence ID" value="CUP18893.1"/>
    <property type="molecule type" value="Genomic_DNA"/>
</dbReference>
<dbReference type="EC" id="2.7.13.3" evidence="6"/>
<dbReference type="PANTHER" id="PTHR34220:SF7">
    <property type="entry name" value="SENSOR HISTIDINE KINASE YPDA"/>
    <property type="match status" value="1"/>
</dbReference>
<dbReference type="InterPro" id="IPR036890">
    <property type="entry name" value="HATPase_C_sf"/>
</dbReference>
<dbReference type="GO" id="GO:0000155">
    <property type="term" value="F:phosphorelay sensor kinase activity"/>
    <property type="evidence" value="ECO:0007669"/>
    <property type="project" value="InterPro"/>
</dbReference>
<dbReference type="Pfam" id="PF06580">
    <property type="entry name" value="His_kinase"/>
    <property type="match status" value="1"/>
</dbReference>
<dbReference type="AlphaFoldDB" id="A0A174L3Z8"/>
<dbReference type="Proteomes" id="UP000095651">
    <property type="component" value="Unassembled WGS sequence"/>
</dbReference>
<keyword evidence="3 6" id="KW-0808">Transferase</keyword>
<keyword evidence="6" id="KW-0418">Kinase</keyword>
<feature type="domain" description="HAMP" evidence="5">
    <location>
        <begin position="322"/>
        <end position="378"/>
    </location>
</feature>
<protein>
    <submittedName>
        <fullName evidence="6">Sensor histidine kinase YesM</fullName>
        <ecNumber evidence="6">2.7.13.3</ecNumber>
    </submittedName>
</protein>
<dbReference type="Gene3D" id="3.30.565.10">
    <property type="entry name" value="Histidine kinase-like ATPase, C-terminal domain"/>
    <property type="match status" value="1"/>
</dbReference>
<name>A0A174L3Z8_9FIRM</name>
<evidence type="ECO:0000256" key="4">
    <source>
        <dbReference type="SAM" id="Phobius"/>
    </source>
</evidence>
<dbReference type="Gene3D" id="6.10.340.10">
    <property type="match status" value="1"/>
</dbReference>
<keyword evidence="4" id="KW-1133">Transmembrane helix</keyword>
<proteinExistence type="predicted"/>
<dbReference type="InterPro" id="IPR050640">
    <property type="entry name" value="Bact_2-comp_sensor_kinase"/>
</dbReference>
<accession>A0A174L3Z8</accession>